<dbReference type="InterPro" id="IPR013215">
    <property type="entry name" value="Cbl-indep_Met_Synth_N"/>
</dbReference>
<dbReference type="AlphaFoldDB" id="A0A7Y0R2E7"/>
<dbReference type="Gene3D" id="3.20.20.210">
    <property type="match status" value="1"/>
</dbReference>
<name>A0A7Y0R2E7_VIBAL</name>
<accession>A0A7Y0R2E7</accession>
<dbReference type="Proteomes" id="UP000565155">
    <property type="component" value="Unassembled WGS sequence"/>
</dbReference>
<evidence type="ECO:0000313" key="2">
    <source>
        <dbReference type="EMBL" id="NMR77064.1"/>
    </source>
</evidence>
<sequence length="45" mass="5235">MATTTHILGYPRIGEKRELKFAQEKYWRGDIDQTELKKVGADLRA</sequence>
<dbReference type="GO" id="GO:0003871">
    <property type="term" value="F:5-methyltetrahydropteroyltriglutamate-homocysteine S-methyltransferase activity"/>
    <property type="evidence" value="ECO:0007669"/>
    <property type="project" value="InterPro"/>
</dbReference>
<dbReference type="SUPFAM" id="SSF51726">
    <property type="entry name" value="UROD/MetE-like"/>
    <property type="match status" value="1"/>
</dbReference>
<feature type="domain" description="Cobalamin-independent methionine synthase MetE N-terminal" evidence="1">
    <location>
        <begin position="5"/>
        <end position="44"/>
    </location>
</feature>
<evidence type="ECO:0000313" key="3">
    <source>
        <dbReference type="Proteomes" id="UP000565155"/>
    </source>
</evidence>
<protein>
    <recommendedName>
        <fullName evidence="1">Cobalamin-independent methionine synthase MetE N-terminal domain-containing protein</fullName>
    </recommendedName>
</protein>
<reference evidence="2 3" key="1">
    <citation type="submission" date="2020-04" db="EMBL/GenBank/DDBJ databases">
        <title>Whole-genome sequencing of Vibrio spp. from China reveals different genetic environments of blaCTX-M-14 among diverse lineages.</title>
        <authorList>
            <person name="Zheng Z."/>
            <person name="Ye L."/>
            <person name="Chen S."/>
        </authorList>
    </citation>
    <scope>NUCLEOTIDE SEQUENCE [LARGE SCALE GENOMIC DNA]</scope>
    <source>
        <strain evidence="2 3">Vb1636</strain>
    </source>
</reference>
<dbReference type="RefSeq" id="WP_169629565.1">
    <property type="nucleotide sequence ID" value="NZ_JABCMA010000403.1"/>
</dbReference>
<evidence type="ECO:0000259" key="1">
    <source>
        <dbReference type="Pfam" id="PF08267"/>
    </source>
</evidence>
<dbReference type="InterPro" id="IPR038071">
    <property type="entry name" value="UROD/MetE-like_sf"/>
</dbReference>
<dbReference type="Pfam" id="PF08267">
    <property type="entry name" value="Meth_synt_1"/>
    <property type="match status" value="1"/>
</dbReference>
<dbReference type="EMBL" id="JABCMA010000403">
    <property type="protein sequence ID" value="NMR77064.1"/>
    <property type="molecule type" value="Genomic_DNA"/>
</dbReference>
<feature type="non-terminal residue" evidence="2">
    <location>
        <position position="45"/>
    </location>
</feature>
<comment type="caution">
    <text evidence="2">The sequence shown here is derived from an EMBL/GenBank/DDBJ whole genome shotgun (WGS) entry which is preliminary data.</text>
</comment>
<organism evidence="2 3">
    <name type="scientific">Vibrio alginolyticus</name>
    <dbReference type="NCBI Taxonomy" id="663"/>
    <lineage>
        <taxon>Bacteria</taxon>
        <taxon>Pseudomonadati</taxon>
        <taxon>Pseudomonadota</taxon>
        <taxon>Gammaproteobacteria</taxon>
        <taxon>Vibrionales</taxon>
        <taxon>Vibrionaceae</taxon>
        <taxon>Vibrio</taxon>
    </lineage>
</organism>
<dbReference type="GO" id="GO:0008652">
    <property type="term" value="P:amino acid biosynthetic process"/>
    <property type="evidence" value="ECO:0007669"/>
    <property type="project" value="InterPro"/>
</dbReference>
<dbReference type="GO" id="GO:0008270">
    <property type="term" value="F:zinc ion binding"/>
    <property type="evidence" value="ECO:0007669"/>
    <property type="project" value="InterPro"/>
</dbReference>
<proteinExistence type="predicted"/>
<gene>
    <name evidence="2" type="ORF">HKB35_26115</name>
</gene>